<dbReference type="GO" id="GO:0005737">
    <property type="term" value="C:cytoplasm"/>
    <property type="evidence" value="ECO:0007669"/>
    <property type="project" value="UniProtKB-SubCell"/>
</dbReference>
<keyword evidence="2 7" id="KW-0547">Nucleotide-binding</keyword>
<evidence type="ECO:0000256" key="6">
    <source>
        <dbReference type="ARBA" id="ARBA00023125"/>
    </source>
</evidence>
<feature type="region of interest" description="Disordered" evidence="8">
    <location>
        <begin position="933"/>
        <end position="1043"/>
    </location>
</feature>
<proteinExistence type="inferred from homology"/>
<feature type="compositionally biased region" description="Acidic residues" evidence="8">
    <location>
        <begin position="948"/>
        <end position="959"/>
    </location>
</feature>
<dbReference type="GO" id="GO:0003677">
    <property type="term" value="F:DNA binding"/>
    <property type="evidence" value="ECO:0007669"/>
    <property type="project" value="UniProtKB-UniRule"/>
</dbReference>
<evidence type="ECO:0000256" key="3">
    <source>
        <dbReference type="ARBA" id="ARBA00022840"/>
    </source>
</evidence>
<keyword evidence="4 7" id="KW-0175">Coiled coil</keyword>
<dbReference type="SUPFAM" id="SSF52540">
    <property type="entry name" value="P-loop containing nucleoside triphosphate hydrolases"/>
    <property type="match status" value="2"/>
</dbReference>
<dbReference type="KEGG" id="bhc:JFL75_06020"/>
<dbReference type="PIRSF" id="PIRSF005719">
    <property type="entry name" value="SMC"/>
    <property type="match status" value="1"/>
</dbReference>
<evidence type="ECO:0000313" key="11">
    <source>
        <dbReference type="Proteomes" id="UP000595917"/>
    </source>
</evidence>
<dbReference type="Gene3D" id="3.40.50.300">
    <property type="entry name" value="P-loop containing nucleotide triphosphate hydrolases"/>
    <property type="match status" value="2"/>
</dbReference>
<dbReference type="GO" id="GO:0007062">
    <property type="term" value="P:sister chromatid cohesion"/>
    <property type="evidence" value="ECO:0007669"/>
    <property type="project" value="InterPro"/>
</dbReference>
<dbReference type="Proteomes" id="UP000595917">
    <property type="component" value="Chromosome"/>
</dbReference>
<comment type="function">
    <text evidence="7">Required for chromosome condensation and partitioning.</text>
</comment>
<organism evidence="10 11">
    <name type="scientific">Breznakiella homolactica</name>
    <dbReference type="NCBI Taxonomy" id="2798577"/>
    <lineage>
        <taxon>Bacteria</taxon>
        <taxon>Pseudomonadati</taxon>
        <taxon>Spirochaetota</taxon>
        <taxon>Spirochaetia</taxon>
        <taxon>Spirochaetales</taxon>
        <taxon>Breznakiellaceae</taxon>
        <taxon>Breznakiella</taxon>
    </lineage>
</organism>
<dbReference type="PANTHER" id="PTHR42963:SF1">
    <property type="entry name" value="DUF4476 DOMAIN-CONTAINING PROTEIN"/>
    <property type="match status" value="1"/>
</dbReference>
<feature type="coiled-coil region" evidence="7">
    <location>
        <begin position="523"/>
        <end position="648"/>
    </location>
</feature>
<gene>
    <name evidence="7" type="primary">smc</name>
    <name evidence="10" type="ORF">JFL75_06020</name>
</gene>
<name>A0A7T7XQ48_9SPIR</name>
<dbReference type="AlphaFoldDB" id="A0A7T7XQ48"/>
<feature type="coiled-coil region" evidence="7">
    <location>
        <begin position="167"/>
        <end position="194"/>
    </location>
</feature>
<evidence type="ECO:0000313" key="10">
    <source>
        <dbReference type="EMBL" id="QQO10469.1"/>
    </source>
</evidence>
<protein>
    <recommendedName>
        <fullName evidence="7">Chromosome partition protein Smc</fullName>
    </recommendedName>
</protein>
<evidence type="ECO:0000256" key="5">
    <source>
        <dbReference type="ARBA" id="ARBA00023067"/>
    </source>
</evidence>
<dbReference type="InterPro" id="IPR050308">
    <property type="entry name" value="MukB/SMC"/>
</dbReference>
<comment type="subunit">
    <text evidence="7">Homodimer.</text>
</comment>
<dbReference type="GO" id="GO:0006260">
    <property type="term" value="P:DNA replication"/>
    <property type="evidence" value="ECO:0007669"/>
    <property type="project" value="UniProtKB-UniRule"/>
</dbReference>
<reference evidence="10" key="1">
    <citation type="submission" date="2021-01" db="EMBL/GenBank/DDBJ databases">
        <title>Description of Breznakiella homolactica.</title>
        <authorList>
            <person name="Song Y."/>
            <person name="Brune A."/>
        </authorList>
    </citation>
    <scope>NUCLEOTIDE SEQUENCE</scope>
    <source>
        <strain evidence="10">RmG30</strain>
    </source>
</reference>
<accession>A0A7T7XQ48</accession>
<evidence type="ECO:0000256" key="2">
    <source>
        <dbReference type="ARBA" id="ARBA00022741"/>
    </source>
</evidence>
<evidence type="ECO:0000256" key="7">
    <source>
        <dbReference type="HAMAP-Rule" id="MF_01894"/>
    </source>
</evidence>
<evidence type="ECO:0000256" key="8">
    <source>
        <dbReference type="SAM" id="MobiDB-lite"/>
    </source>
</evidence>
<comment type="subcellular location">
    <subcellularLocation>
        <location evidence="7">Cytoplasm</location>
    </subcellularLocation>
</comment>
<dbReference type="Pfam" id="PF02463">
    <property type="entry name" value="SMC_N"/>
    <property type="match status" value="1"/>
</dbReference>
<evidence type="ECO:0000259" key="9">
    <source>
        <dbReference type="Pfam" id="PF02463"/>
    </source>
</evidence>
<dbReference type="RefSeq" id="WP_215627773.1">
    <property type="nucleotide sequence ID" value="NZ_CP067089.2"/>
</dbReference>
<feature type="domain" description="RecF/RecN/SMC N-terminal" evidence="9">
    <location>
        <begin position="2"/>
        <end position="925"/>
    </location>
</feature>
<sequence>MFLKSLDIFGFKSFADRTRVEFADGITALLGPNGCGKSNVVDAIKWVLGEQASKSLRAEKMEDVIFNGTENRKPLNVAEVTLTLANETGLLPIDMPEIQIKRRLYRSGESEYYINSTPSRLKEVRELFWDTGVGKAAYSVMEQGKIDQVLSSKPDERRYLFEEAAGITRYKVKGAEAERKLAKTEENMRQVEGILGEVKRSYDTLRVQAEKTLKYRAFRDEIFEFELDIQLLRLKQFRYERDRRNGDLETRTKERDRIRAEMDAINKSLEENMDAVNSLEEKLVEYQKNIYGLAVEKNAKEKEVKLLAEQRNETKAKIQQDEGRERAVQIKIEELIDDAEEQDGVVRDLQKKVEDISSNIASFEENIQLASSRIGENDSAVRKAEEDIHRAEQERVSLERELESITDDIVAALDAGLKEAGYSASERRSIEAELNESLGLLKTLLSGRETLIRDLAAAAERAAEGGKLPAPAELKRIADSLAQALSDAAAQSGKASELFESYRKSTPSFIDEFLAPEGIITKKRALDAKIRETRERAAERRNRIAELRQDTENLNIKITEYRATLEELRVSRVRMATQAQSAEEQAKLIRRELAGQENLLKTVQDELFLNRKRFDEIAERIGDAESDIADIERKGIQLTAELEKLEKDIALRNGDVAGKQETIKQRIQELAKVQESLEKIHLDLVQSETEIRNIQDNFRETHSRDLMEFEERIFTITVPAQELREKLSAARSGLRELGSVNLMAPEEFAETKERYDFLSSQLEDLAKARDDLERITAEIRAESSDLFLSTYNKIKKNFHNMFRRLFGGGRAELRLSDPNHVLESGIEIYAQPPGKKLENITLLSGGEKSMTAVALLFATYMVKPSPFCLLDEIDAALDEQNVLRFVQLLREFGSTSQFIVITHNKRTVTGAGTLLGVTMEESGVTKVISVRLENDEHGAPAESIPDPEPFEEEEVEPEEGRELPIGIDDPALVSEAELRPIRSGGSKAKEHPEPAAEEAPPGQQDFPAEDTGAEQHEPETPGVPAERTDPETGDTAPEESRQE</sequence>
<keyword evidence="1 7" id="KW-0963">Cytoplasm</keyword>
<evidence type="ECO:0000256" key="1">
    <source>
        <dbReference type="ARBA" id="ARBA00022490"/>
    </source>
</evidence>
<dbReference type="InterPro" id="IPR003395">
    <property type="entry name" value="RecF/RecN/SMC_N"/>
</dbReference>
<dbReference type="Gene3D" id="6.10.140.1720">
    <property type="match status" value="1"/>
</dbReference>
<dbReference type="InterPro" id="IPR027417">
    <property type="entry name" value="P-loop_NTPase"/>
</dbReference>
<keyword evidence="6 7" id="KW-0238">DNA-binding</keyword>
<dbReference type="PANTHER" id="PTHR42963">
    <property type="entry name" value="CHROMOSOME PARTITION PROTEIN MUKB"/>
    <property type="match status" value="1"/>
</dbReference>
<dbReference type="CDD" id="cd03278">
    <property type="entry name" value="ABC_SMC_barmotin"/>
    <property type="match status" value="1"/>
</dbReference>
<dbReference type="GO" id="GO:0016887">
    <property type="term" value="F:ATP hydrolysis activity"/>
    <property type="evidence" value="ECO:0007669"/>
    <property type="project" value="InterPro"/>
</dbReference>
<dbReference type="GO" id="GO:0030261">
    <property type="term" value="P:chromosome condensation"/>
    <property type="evidence" value="ECO:0007669"/>
    <property type="project" value="UniProtKB-KW"/>
</dbReference>
<keyword evidence="11" id="KW-1185">Reference proteome</keyword>
<keyword evidence="5" id="KW-0226">DNA condensation</keyword>
<comment type="similarity">
    <text evidence="7">Belongs to the SMC family.</text>
</comment>
<evidence type="ECO:0000256" key="4">
    <source>
        <dbReference type="ARBA" id="ARBA00023054"/>
    </source>
</evidence>
<feature type="coiled-coil region" evidence="7">
    <location>
        <begin position="748"/>
        <end position="785"/>
    </location>
</feature>
<dbReference type="Gene3D" id="1.10.287.1490">
    <property type="match status" value="1"/>
</dbReference>
<dbReference type="InterPro" id="IPR024704">
    <property type="entry name" value="SMC"/>
</dbReference>
<comment type="domain">
    <text evidence="7">Contains large globular domains required for ATP hydrolysis at each terminus and a third globular domain forming a flexible hinge near the middle of the molecule. These domains are separated by coiled-coil structures.</text>
</comment>
<dbReference type="InterPro" id="IPR011890">
    <property type="entry name" value="SMC_prok"/>
</dbReference>
<keyword evidence="3 7" id="KW-0067">ATP-binding</keyword>
<dbReference type="GO" id="GO:0005524">
    <property type="term" value="F:ATP binding"/>
    <property type="evidence" value="ECO:0007669"/>
    <property type="project" value="UniProtKB-UniRule"/>
</dbReference>
<dbReference type="HAMAP" id="MF_01894">
    <property type="entry name" value="Smc_prok"/>
    <property type="match status" value="1"/>
</dbReference>
<dbReference type="GO" id="GO:0007059">
    <property type="term" value="P:chromosome segregation"/>
    <property type="evidence" value="ECO:0007669"/>
    <property type="project" value="UniProtKB-UniRule"/>
</dbReference>
<feature type="binding site" evidence="7">
    <location>
        <begin position="32"/>
        <end position="39"/>
    </location>
    <ligand>
        <name>ATP</name>
        <dbReference type="ChEBI" id="CHEBI:30616"/>
    </ligand>
</feature>
<feature type="coiled-coil region" evidence="7">
    <location>
        <begin position="262"/>
        <end position="408"/>
    </location>
</feature>
<dbReference type="EMBL" id="CP067089">
    <property type="protein sequence ID" value="QQO10469.1"/>
    <property type="molecule type" value="Genomic_DNA"/>
</dbReference>